<feature type="domain" description="ABC transporter" evidence="8">
    <location>
        <begin position="336"/>
        <end position="544"/>
    </location>
</feature>
<dbReference type="Gene3D" id="1.20.1560.10">
    <property type="entry name" value="ABC transporter type 1, transmembrane domain"/>
    <property type="match status" value="1"/>
</dbReference>
<dbReference type="eggNOG" id="COG1132">
    <property type="taxonomic scope" value="Bacteria"/>
</dbReference>
<dbReference type="STRING" id="573061.Clocel_1108"/>
<feature type="transmembrane region" description="Helical" evidence="7">
    <location>
        <begin position="59"/>
        <end position="76"/>
    </location>
</feature>
<dbReference type="SUPFAM" id="SSF52540">
    <property type="entry name" value="P-loop containing nucleoside triphosphate hydrolases"/>
    <property type="match status" value="1"/>
</dbReference>
<evidence type="ECO:0000256" key="7">
    <source>
        <dbReference type="SAM" id="Phobius"/>
    </source>
</evidence>
<evidence type="ECO:0000256" key="1">
    <source>
        <dbReference type="ARBA" id="ARBA00004651"/>
    </source>
</evidence>
<dbReference type="Gene3D" id="3.40.50.300">
    <property type="entry name" value="P-loop containing nucleotide triphosphate hydrolases"/>
    <property type="match status" value="1"/>
</dbReference>
<evidence type="ECO:0000256" key="2">
    <source>
        <dbReference type="ARBA" id="ARBA00022692"/>
    </source>
</evidence>
<dbReference type="InterPro" id="IPR027417">
    <property type="entry name" value="P-loop_NTPase"/>
</dbReference>
<dbReference type="InterPro" id="IPR011527">
    <property type="entry name" value="ABC1_TM_dom"/>
</dbReference>
<feature type="transmembrane region" description="Helical" evidence="7">
    <location>
        <begin position="243"/>
        <end position="269"/>
    </location>
</feature>
<evidence type="ECO:0000256" key="3">
    <source>
        <dbReference type="ARBA" id="ARBA00022741"/>
    </source>
</evidence>
<dbReference type="PANTHER" id="PTHR43394:SF1">
    <property type="entry name" value="ATP-BINDING CASSETTE SUB-FAMILY B MEMBER 10, MITOCHONDRIAL"/>
    <property type="match status" value="1"/>
</dbReference>
<dbReference type="PROSITE" id="PS50893">
    <property type="entry name" value="ABC_TRANSPORTER_2"/>
    <property type="match status" value="1"/>
</dbReference>
<dbReference type="SMART" id="SM00382">
    <property type="entry name" value="AAA"/>
    <property type="match status" value="1"/>
</dbReference>
<dbReference type="CDD" id="cd07346">
    <property type="entry name" value="ABC_6TM_exporters"/>
    <property type="match status" value="1"/>
</dbReference>
<feature type="domain" description="ABC transmembrane type-1" evidence="9">
    <location>
        <begin position="22"/>
        <end position="302"/>
    </location>
</feature>
<dbReference type="EMBL" id="CP002160">
    <property type="protein sequence ID" value="ADL50867.1"/>
    <property type="molecule type" value="Genomic_DNA"/>
</dbReference>
<feature type="transmembrane region" description="Helical" evidence="7">
    <location>
        <begin position="132"/>
        <end position="155"/>
    </location>
</feature>
<feature type="transmembrane region" description="Helical" evidence="7">
    <location>
        <begin position="20"/>
        <end position="39"/>
    </location>
</feature>
<dbReference type="HOGENOM" id="CLU_000604_84_3_9"/>
<dbReference type="InterPro" id="IPR039421">
    <property type="entry name" value="Type_1_exporter"/>
</dbReference>
<evidence type="ECO:0000256" key="5">
    <source>
        <dbReference type="ARBA" id="ARBA00022989"/>
    </source>
</evidence>
<dbReference type="RefSeq" id="WP_010076284.1">
    <property type="nucleotide sequence ID" value="NC_014393.1"/>
</dbReference>
<protein>
    <submittedName>
        <fullName evidence="10">ABC transporter related</fullName>
    </submittedName>
</protein>
<dbReference type="OrthoDB" id="1736581at2"/>
<name>D9SU29_CLOC7</name>
<dbReference type="Proteomes" id="UP000002730">
    <property type="component" value="Chromosome"/>
</dbReference>
<keyword evidence="4" id="KW-0067">ATP-binding</keyword>
<dbReference type="PANTHER" id="PTHR43394">
    <property type="entry name" value="ATP-DEPENDENT PERMEASE MDL1, MITOCHONDRIAL"/>
    <property type="match status" value="1"/>
</dbReference>
<dbReference type="Pfam" id="PF00005">
    <property type="entry name" value="ABC_tran"/>
    <property type="match status" value="1"/>
</dbReference>
<dbReference type="InterPro" id="IPR036640">
    <property type="entry name" value="ABC1_TM_sf"/>
</dbReference>
<evidence type="ECO:0000256" key="6">
    <source>
        <dbReference type="ARBA" id="ARBA00023136"/>
    </source>
</evidence>
<dbReference type="PROSITE" id="PS50929">
    <property type="entry name" value="ABC_TM1F"/>
    <property type="match status" value="1"/>
</dbReference>
<evidence type="ECO:0000313" key="11">
    <source>
        <dbReference type="Proteomes" id="UP000002730"/>
    </source>
</evidence>
<dbReference type="InterPro" id="IPR003439">
    <property type="entry name" value="ABC_transporter-like_ATP-bd"/>
</dbReference>
<dbReference type="GO" id="GO:0016887">
    <property type="term" value="F:ATP hydrolysis activity"/>
    <property type="evidence" value="ECO:0007669"/>
    <property type="project" value="InterPro"/>
</dbReference>
<evidence type="ECO:0000256" key="4">
    <source>
        <dbReference type="ARBA" id="ARBA00022840"/>
    </source>
</evidence>
<comment type="subcellular location">
    <subcellularLocation>
        <location evidence="1">Cell membrane</location>
        <topology evidence="1">Multi-pass membrane protein</topology>
    </subcellularLocation>
</comment>
<feature type="transmembrane region" description="Helical" evidence="7">
    <location>
        <begin position="161"/>
        <end position="180"/>
    </location>
</feature>
<reference evidence="10 11" key="1">
    <citation type="submission" date="2010-08" db="EMBL/GenBank/DDBJ databases">
        <title>Complete sequence of Clostridium cellulovorans 743B.</title>
        <authorList>
            <consortium name="US DOE Joint Genome Institute"/>
            <person name="Lucas S."/>
            <person name="Copeland A."/>
            <person name="Lapidus A."/>
            <person name="Cheng J.-F."/>
            <person name="Bruce D."/>
            <person name="Goodwin L."/>
            <person name="Pitluck S."/>
            <person name="Chertkov O."/>
            <person name="Detter J.C."/>
            <person name="Han C."/>
            <person name="Tapia R."/>
            <person name="Land M."/>
            <person name="Hauser L."/>
            <person name="Chang Y.-J."/>
            <person name="Jeffries C."/>
            <person name="Kyrpides N."/>
            <person name="Ivanova N."/>
            <person name="Mikhailova N."/>
            <person name="Hemme C.L."/>
            <person name="Woyke T."/>
        </authorList>
    </citation>
    <scope>NUCLEOTIDE SEQUENCE [LARGE SCALE GENOMIC DNA]</scope>
    <source>
        <strain evidence="11">ATCC 35296 / DSM 3052 / OCM 3 / 743B</strain>
    </source>
</reference>
<sequence length="544" mass="61044">MGKLSNLLKLKPFIKKYYLIFWAGIVGMIFCSIIATPVPYIIGTIMDKVLIGEKSYKEFYIYIGVIAVLYILRYIIAIASQYMFVKINNLVVNEMRYTVMEKVIALPMNYLSNTEKGYVQSRIAECSSIGNVFSPGVVGIFLSIFDAVLAIVTMFSINYKLAIVILILAPIFFFASKTSAEGFMKSTKDMLESSAILNGESFEIINGIEDIKVLNGKRQHLSKFKSRLGEVIKSSIKQSKSMILFIENITAINDFGSLLVLFISGIMILKGNFTIGLYTSFSLYMAKIFSCTQGLATIGTTLKPVCLSIERLYELLDMKDENSGRSEKLNGKIEKIKFDNVNFKYNENSKEVLNSLSLHINKGEKVLIKGENGSGKSTIIKLLLGLYTPAKGQILYNDIDSAVIDIKSIRERISIVSQNIFLFKGTVLDNILYGQNEKNRKDVEKLIDQLKLQEYINRFPQGLDTEIVQNTAGVSGGQAQVIAFIRALLSQKDVIILDEPISNVDAETRDIILEILEKRDFNGILIVVSHFIEGMDFINRTIEI</sequence>
<keyword evidence="2 7" id="KW-0812">Transmembrane</keyword>
<keyword evidence="11" id="KW-1185">Reference proteome</keyword>
<keyword evidence="6 7" id="KW-0472">Membrane</keyword>
<evidence type="ECO:0000313" key="10">
    <source>
        <dbReference type="EMBL" id="ADL50867.1"/>
    </source>
</evidence>
<dbReference type="Pfam" id="PF00664">
    <property type="entry name" value="ABC_membrane"/>
    <property type="match status" value="1"/>
</dbReference>
<dbReference type="PROSITE" id="PS00211">
    <property type="entry name" value="ABC_TRANSPORTER_1"/>
    <property type="match status" value="1"/>
</dbReference>
<dbReference type="GO" id="GO:0015421">
    <property type="term" value="F:ABC-type oligopeptide transporter activity"/>
    <property type="evidence" value="ECO:0007669"/>
    <property type="project" value="TreeGrafter"/>
</dbReference>
<accession>D9SU29</accession>
<proteinExistence type="predicted"/>
<evidence type="ECO:0000259" key="9">
    <source>
        <dbReference type="PROSITE" id="PS50929"/>
    </source>
</evidence>
<dbReference type="GO" id="GO:0005886">
    <property type="term" value="C:plasma membrane"/>
    <property type="evidence" value="ECO:0007669"/>
    <property type="project" value="UniProtKB-SubCell"/>
</dbReference>
<evidence type="ECO:0000259" key="8">
    <source>
        <dbReference type="PROSITE" id="PS50893"/>
    </source>
</evidence>
<organism evidence="10 11">
    <name type="scientific">Clostridium cellulovorans (strain ATCC 35296 / DSM 3052 / OCM 3 / 743B)</name>
    <dbReference type="NCBI Taxonomy" id="573061"/>
    <lineage>
        <taxon>Bacteria</taxon>
        <taxon>Bacillati</taxon>
        <taxon>Bacillota</taxon>
        <taxon>Clostridia</taxon>
        <taxon>Eubacteriales</taxon>
        <taxon>Clostridiaceae</taxon>
        <taxon>Clostridium</taxon>
    </lineage>
</organism>
<gene>
    <name evidence="10" type="ordered locus">Clocel_1108</name>
</gene>
<keyword evidence="3" id="KW-0547">Nucleotide-binding</keyword>
<dbReference type="SUPFAM" id="SSF90123">
    <property type="entry name" value="ABC transporter transmembrane region"/>
    <property type="match status" value="1"/>
</dbReference>
<dbReference type="InterPro" id="IPR003593">
    <property type="entry name" value="AAA+_ATPase"/>
</dbReference>
<dbReference type="AlphaFoldDB" id="D9SU29"/>
<keyword evidence="5 7" id="KW-1133">Transmembrane helix</keyword>
<dbReference type="KEGG" id="ccb:Clocel_1108"/>
<dbReference type="InterPro" id="IPR017871">
    <property type="entry name" value="ABC_transporter-like_CS"/>
</dbReference>
<dbReference type="GO" id="GO:0005524">
    <property type="term" value="F:ATP binding"/>
    <property type="evidence" value="ECO:0007669"/>
    <property type="project" value="UniProtKB-KW"/>
</dbReference>